<dbReference type="Proteomes" id="UP001151760">
    <property type="component" value="Unassembled WGS sequence"/>
</dbReference>
<reference evidence="1" key="2">
    <citation type="submission" date="2022-01" db="EMBL/GenBank/DDBJ databases">
        <authorList>
            <person name="Yamashiro T."/>
            <person name="Shiraishi A."/>
            <person name="Satake H."/>
            <person name="Nakayama K."/>
        </authorList>
    </citation>
    <scope>NUCLEOTIDE SEQUENCE</scope>
</reference>
<keyword evidence="2" id="KW-1185">Reference proteome</keyword>
<proteinExistence type="predicted"/>
<accession>A0ABQ5HC16</accession>
<comment type="caution">
    <text evidence="1">The sequence shown here is derived from an EMBL/GenBank/DDBJ whole genome shotgun (WGS) entry which is preliminary data.</text>
</comment>
<name>A0ABQ5HC16_9ASTR</name>
<reference evidence="1" key="1">
    <citation type="journal article" date="2022" name="Int. J. Mol. Sci.">
        <title>Draft Genome of Tanacetum Coccineum: Genomic Comparison of Closely Related Tanacetum-Family Plants.</title>
        <authorList>
            <person name="Yamashiro T."/>
            <person name="Shiraishi A."/>
            <person name="Nakayama K."/>
            <person name="Satake H."/>
        </authorList>
    </citation>
    <scope>NUCLEOTIDE SEQUENCE</scope>
</reference>
<evidence type="ECO:0000313" key="1">
    <source>
        <dbReference type="EMBL" id="GJT85225.1"/>
    </source>
</evidence>
<protein>
    <submittedName>
        <fullName evidence="1">Uncharacterized protein</fullName>
    </submittedName>
</protein>
<sequence length="122" mass="13435">MENFNEVTIFLLAQNLFPPSVRPDGVILVLQVLSNSVKSCNHCNSEIGFGAKGLSLVPVVVIYGPKCLFWGQDFYLVEQKVARGFSFDVISGGGNPNDYFPTHKGFSFSQAFFPSLSQISHE</sequence>
<gene>
    <name evidence="1" type="ORF">Tco_1066942</name>
</gene>
<dbReference type="EMBL" id="BQNB010019430">
    <property type="protein sequence ID" value="GJT85225.1"/>
    <property type="molecule type" value="Genomic_DNA"/>
</dbReference>
<evidence type="ECO:0000313" key="2">
    <source>
        <dbReference type="Proteomes" id="UP001151760"/>
    </source>
</evidence>
<organism evidence="1 2">
    <name type="scientific">Tanacetum coccineum</name>
    <dbReference type="NCBI Taxonomy" id="301880"/>
    <lineage>
        <taxon>Eukaryota</taxon>
        <taxon>Viridiplantae</taxon>
        <taxon>Streptophyta</taxon>
        <taxon>Embryophyta</taxon>
        <taxon>Tracheophyta</taxon>
        <taxon>Spermatophyta</taxon>
        <taxon>Magnoliopsida</taxon>
        <taxon>eudicotyledons</taxon>
        <taxon>Gunneridae</taxon>
        <taxon>Pentapetalae</taxon>
        <taxon>asterids</taxon>
        <taxon>campanulids</taxon>
        <taxon>Asterales</taxon>
        <taxon>Asteraceae</taxon>
        <taxon>Asteroideae</taxon>
        <taxon>Anthemideae</taxon>
        <taxon>Anthemidinae</taxon>
        <taxon>Tanacetum</taxon>
    </lineage>
</organism>